<dbReference type="AlphaFoldDB" id="A0A563EI95"/>
<organism evidence="1 2">
    <name type="scientific">Lentzea tibetensis</name>
    <dbReference type="NCBI Taxonomy" id="2591470"/>
    <lineage>
        <taxon>Bacteria</taxon>
        <taxon>Bacillati</taxon>
        <taxon>Actinomycetota</taxon>
        <taxon>Actinomycetes</taxon>
        <taxon>Pseudonocardiales</taxon>
        <taxon>Pseudonocardiaceae</taxon>
        <taxon>Lentzea</taxon>
    </lineage>
</organism>
<dbReference type="EMBL" id="VOBR01000036">
    <property type="protein sequence ID" value="TWP46040.1"/>
    <property type="molecule type" value="Genomic_DNA"/>
</dbReference>
<dbReference type="Proteomes" id="UP000316639">
    <property type="component" value="Unassembled WGS sequence"/>
</dbReference>
<evidence type="ECO:0000313" key="2">
    <source>
        <dbReference type="Proteomes" id="UP000316639"/>
    </source>
</evidence>
<reference evidence="1 2" key="1">
    <citation type="submission" date="2019-07" db="EMBL/GenBank/DDBJ databases">
        <title>Lentzea xizangensis sp. nov., isolated from Qinghai-Tibetan Plateau Soils.</title>
        <authorList>
            <person name="Huang J."/>
        </authorList>
    </citation>
    <scope>NUCLEOTIDE SEQUENCE [LARGE SCALE GENOMIC DNA]</scope>
    <source>
        <strain evidence="1 2">FXJ1.1311</strain>
    </source>
</reference>
<keyword evidence="2" id="KW-1185">Reference proteome</keyword>
<proteinExistence type="predicted"/>
<gene>
    <name evidence="1" type="ORF">FKR81_37340</name>
</gene>
<dbReference type="OrthoDB" id="3697077at2"/>
<protein>
    <submittedName>
        <fullName evidence="1">Uncharacterized protein</fullName>
    </submittedName>
</protein>
<comment type="caution">
    <text evidence="1">The sequence shown here is derived from an EMBL/GenBank/DDBJ whole genome shotgun (WGS) entry which is preliminary data.</text>
</comment>
<dbReference type="RefSeq" id="WP_146359018.1">
    <property type="nucleotide sequence ID" value="NZ_VOBR01000036.1"/>
</dbReference>
<name>A0A563EI95_9PSEU</name>
<accession>A0A563EI95</accession>
<evidence type="ECO:0000313" key="1">
    <source>
        <dbReference type="EMBL" id="TWP46040.1"/>
    </source>
</evidence>
<sequence>MNIGQAITLLQAKANELPTGYDTEIRVSMCDGEGIEMTRVLEIDHMATVSRETGQATELFAVIQGHPHNDDHAFRAKGIAHQADEYLHRWSAEGHEPDGHS</sequence>